<dbReference type="PANTHER" id="PTHR30154">
    <property type="entry name" value="LEUCINE-RESPONSIVE REGULATORY PROTEIN"/>
    <property type="match status" value="1"/>
</dbReference>
<dbReference type="Gene3D" id="1.10.10.10">
    <property type="entry name" value="Winged helix-like DNA-binding domain superfamily/Winged helix DNA-binding domain"/>
    <property type="match status" value="1"/>
</dbReference>
<dbReference type="PROSITE" id="PS00519">
    <property type="entry name" value="HTH_ASNC_1"/>
    <property type="match status" value="1"/>
</dbReference>
<keyword evidence="2" id="KW-0238">DNA-binding</keyword>
<comment type="caution">
    <text evidence="5">The sequence shown here is derived from an EMBL/GenBank/DDBJ whole genome shotgun (WGS) entry which is preliminary data.</text>
</comment>
<dbReference type="GO" id="GO:0006355">
    <property type="term" value="P:regulation of DNA-templated transcription"/>
    <property type="evidence" value="ECO:0007669"/>
    <property type="project" value="UniProtKB-ARBA"/>
</dbReference>
<dbReference type="Pfam" id="PF01037">
    <property type="entry name" value="AsnC_trans_reg"/>
    <property type="match status" value="1"/>
</dbReference>
<evidence type="ECO:0000259" key="4">
    <source>
        <dbReference type="PROSITE" id="PS50956"/>
    </source>
</evidence>
<dbReference type="InterPro" id="IPR036388">
    <property type="entry name" value="WH-like_DNA-bd_sf"/>
</dbReference>
<dbReference type="Proteomes" id="UP000283087">
    <property type="component" value="Unassembled WGS sequence"/>
</dbReference>
<dbReference type="SMART" id="SM00344">
    <property type="entry name" value="HTH_ASNC"/>
    <property type="match status" value="1"/>
</dbReference>
<feature type="domain" description="HTH asnC-type" evidence="4">
    <location>
        <begin position="6"/>
        <end position="67"/>
    </location>
</feature>
<dbReference type="GO" id="GO:0043200">
    <property type="term" value="P:response to amino acid"/>
    <property type="evidence" value="ECO:0007669"/>
    <property type="project" value="TreeGrafter"/>
</dbReference>
<sequence length="160" mass="18010">MPNKPLDRIDRRILEEIQADGSISNLELAERIGLSPSPCSRRVKQLQDSGIIKNHVTLLDQAALGLPISIYIFISLDRQAPDRLNTFEDKIRTFPEVIECALITGGDADYLIKVVMPDMSFYQSFLLDKLNRINGVSSIKTSFVLRQVTQTTTLPLTHIQ</sequence>
<dbReference type="OrthoDB" id="8590699at2"/>
<keyword evidence="6" id="KW-1185">Reference proteome</keyword>
<keyword evidence="3" id="KW-0804">Transcription</keyword>
<dbReference type="GO" id="GO:0005829">
    <property type="term" value="C:cytosol"/>
    <property type="evidence" value="ECO:0007669"/>
    <property type="project" value="TreeGrafter"/>
</dbReference>
<dbReference type="InterPro" id="IPR036390">
    <property type="entry name" value="WH_DNA-bd_sf"/>
</dbReference>
<dbReference type="Gene3D" id="3.30.70.920">
    <property type="match status" value="1"/>
</dbReference>
<dbReference type="GO" id="GO:0043565">
    <property type="term" value="F:sequence-specific DNA binding"/>
    <property type="evidence" value="ECO:0007669"/>
    <property type="project" value="InterPro"/>
</dbReference>
<name>A0A430KT60_9GAMM</name>
<dbReference type="PANTHER" id="PTHR30154:SF34">
    <property type="entry name" value="TRANSCRIPTIONAL REGULATOR AZLB"/>
    <property type="match status" value="1"/>
</dbReference>
<dbReference type="PRINTS" id="PR00033">
    <property type="entry name" value="HTHASNC"/>
</dbReference>
<evidence type="ECO:0000256" key="2">
    <source>
        <dbReference type="ARBA" id="ARBA00023125"/>
    </source>
</evidence>
<evidence type="ECO:0000313" key="5">
    <source>
        <dbReference type="EMBL" id="RTE66701.1"/>
    </source>
</evidence>
<proteinExistence type="predicted"/>
<evidence type="ECO:0000313" key="6">
    <source>
        <dbReference type="Proteomes" id="UP000283087"/>
    </source>
</evidence>
<dbReference type="AlphaFoldDB" id="A0A430KT60"/>
<dbReference type="InterPro" id="IPR019888">
    <property type="entry name" value="Tscrpt_reg_AsnC-like"/>
</dbReference>
<dbReference type="InterPro" id="IPR011991">
    <property type="entry name" value="ArsR-like_HTH"/>
</dbReference>
<dbReference type="InterPro" id="IPR019885">
    <property type="entry name" value="Tscrpt_reg_HTH_AsnC-type_CS"/>
</dbReference>
<dbReference type="InterPro" id="IPR019887">
    <property type="entry name" value="Tscrpt_reg_AsnC/Lrp_C"/>
</dbReference>
<dbReference type="SUPFAM" id="SSF46785">
    <property type="entry name" value="Winged helix' DNA-binding domain"/>
    <property type="match status" value="1"/>
</dbReference>
<organism evidence="5 6">
    <name type="scientific">Amphritea opalescens</name>
    <dbReference type="NCBI Taxonomy" id="2490544"/>
    <lineage>
        <taxon>Bacteria</taxon>
        <taxon>Pseudomonadati</taxon>
        <taxon>Pseudomonadota</taxon>
        <taxon>Gammaproteobacteria</taxon>
        <taxon>Oceanospirillales</taxon>
        <taxon>Oceanospirillaceae</taxon>
        <taxon>Amphritea</taxon>
    </lineage>
</organism>
<dbReference type="RefSeq" id="WP_126157804.1">
    <property type="nucleotide sequence ID" value="NZ_RQXW01000004.1"/>
</dbReference>
<dbReference type="Pfam" id="PF13412">
    <property type="entry name" value="HTH_24"/>
    <property type="match status" value="1"/>
</dbReference>
<evidence type="ECO:0000256" key="3">
    <source>
        <dbReference type="ARBA" id="ARBA00023163"/>
    </source>
</evidence>
<dbReference type="PROSITE" id="PS50956">
    <property type="entry name" value="HTH_ASNC_2"/>
    <property type="match status" value="1"/>
</dbReference>
<dbReference type="CDD" id="cd00090">
    <property type="entry name" value="HTH_ARSR"/>
    <property type="match status" value="1"/>
</dbReference>
<protein>
    <submittedName>
        <fullName evidence="5">Lrp/AsnC family transcriptional regulator</fullName>
    </submittedName>
</protein>
<accession>A0A430KT60</accession>
<gene>
    <name evidence="5" type="ORF">EH243_06375</name>
</gene>
<dbReference type="InterPro" id="IPR000485">
    <property type="entry name" value="AsnC-type_HTH_dom"/>
</dbReference>
<dbReference type="SUPFAM" id="SSF54909">
    <property type="entry name" value="Dimeric alpha+beta barrel"/>
    <property type="match status" value="1"/>
</dbReference>
<evidence type="ECO:0000256" key="1">
    <source>
        <dbReference type="ARBA" id="ARBA00023015"/>
    </source>
</evidence>
<dbReference type="EMBL" id="RQXW01000004">
    <property type="protein sequence ID" value="RTE66701.1"/>
    <property type="molecule type" value="Genomic_DNA"/>
</dbReference>
<dbReference type="InterPro" id="IPR011008">
    <property type="entry name" value="Dimeric_a/b-barrel"/>
</dbReference>
<keyword evidence="1" id="KW-0805">Transcription regulation</keyword>
<reference evidence="5 6" key="1">
    <citation type="submission" date="2018-11" db="EMBL/GenBank/DDBJ databases">
        <title>The draft genome sequence of Amphritea opalescens ANRC-JH13T.</title>
        <authorList>
            <person name="Fang Z."/>
            <person name="Zhang Y."/>
            <person name="Han X."/>
        </authorList>
    </citation>
    <scope>NUCLEOTIDE SEQUENCE [LARGE SCALE GENOMIC DNA]</scope>
    <source>
        <strain evidence="5 6">ANRC-JH13</strain>
    </source>
</reference>